<name>A0A2I0TQR1_LIMLA</name>
<dbReference type="InterPro" id="IPR000477">
    <property type="entry name" value="RT_dom"/>
</dbReference>
<dbReference type="Pfam" id="PF00078">
    <property type="entry name" value="RVT_1"/>
    <property type="match status" value="1"/>
</dbReference>
<proteinExistence type="predicted"/>
<feature type="domain" description="Reverse transcriptase" evidence="1">
    <location>
        <begin position="129"/>
        <end position="235"/>
    </location>
</feature>
<accession>A0A2I0TQR1</accession>
<protein>
    <recommendedName>
        <fullName evidence="1">Reverse transcriptase domain-containing protein</fullName>
    </recommendedName>
</protein>
<dbReference type="EMBL" id="KZ507842">
    <property type="protein sequence ID" value="PKU36136.1"/>
    <property type="molecule type" value="Genomic_DNA"/>
</dbReference>
<dbReference type="PANTHER" id="PTHR33332">
    <property type="entry name" value="REVERSE TRANSCRIPTASE DOMAIN-CONTAINING PROTEIN"/>
    <property type="match status" value="1"/>
</dbReference>
<evidence type="ECO:0000259" key="1">
    <source>
        <dbReference type="Pfam" id="PF00078"/>
    </source>
</evidence>
<sequence>MGGGMVVTTPRTGPQNEVVAERSGTVHFTFRCPALVEYSILFWDPCFKGDIATMVQSLDCSWQLVWLGLTHDNVFNLYLVWSKDLKSKNFRIVAPVKPHRGRDLISVSPLLSGGGKCWIDKSAEDADTLRWVENWMNGQAQRVVISGTKLSWRPGTSSVPQGSTVGPILFNIFINDLDDEAGWCTLSMLADDSKLGGVAHMPVGYDAMQRDLNRLKKWAGRNLIKFNKENCKILYLERSNPSPQYMLGADWL</sequence>
<organism evidence="2 3">
    <name type="scientific">Limosa lapponica baueri</name>
    <dbReference type="NCBI Taxonomy" id="1758121"/>
    <lineage>
        <taxon>Eukaryota</taxon>
        <taxon>Metazoa</taxon>
        <taxon>Chordata</taxon>
        <taxon>Craniata</taxon>
        <taxon>Vertebrata</taxon>
        <taxon>Euteleostomi</taxon>
        <taxon>Archelosauria</taxon>
        <taxon>Archosauria</taxon>
        <taxon>Dinosauria</taxon>
        <taxon>Saurischia</taxon>
        <taxon>Theropoda</taxon>
        <taxon>Coelurosauria</taxon>
        <taxon>Aves</taxon>
        <taxon>Neognathae</taxon>
        <taxon>Neoaves</taxon>
        <taxon>Charadriiformes</taxon>
        <taxon>Scolopacidae</taxon>
        <taxon>Limosa</taxon>
    </lineage>
</organism>
<keyword evidence="3" id="KW-1185">Reference proteome</keyword>
<dbReference type="AlphaFoldDB" id="A0A2I0TQR1"/>
<dbReference type="Proteomes" id="UP000233556">
    <property type="component" value="Unassembled WGS sequence"/>
</dbReference>
<evidence type="ECO:0000313" key="2">
    <source>
        <dbReference type="EMBL" id="PKU36136.1"/>
    </source>
</evidence>
<evidence type="ECO:0000313" key="3">
    <source>
        <dbReference type="Proteomes" id="UP000233556"/>
    </source>
</evidence>
<gene>
    <name evidence="2" type="ORF">llap_13560</name>
</gene>
<reference evidence="3" key="2">
    <citation type="submission" date="2017-12" db="EMBL/GenBank/DDBJ databases">
        <title>Genome sequence of the Bar-tailed Godwit (Limosa lapponica baueri).</title>
        <authorList>
            <person name="Lima N.C.B."/>
            <person name="Parody-Merino A.M."/>
            <person name="Battley P.F."/>
            <person name="Fidler A.E."/>
            <person name="Prosdocimi F."/>
        </authorList>
    </citation>
    <scope>NUCLEOTIDE SEQUENCE [LARGE SCALE GENOMIC DNA]</scope>
</reference>
<reference evidence="3" key="1">
    <citation type="submission" date="2017-11" db="EMBL/GenBank/DDBJ databases">
        <authorList>
            <person name="Lima N.C."/>
            <person name="Parody-Merino A.M."/>
            <person name="Battley P.F."/>
            <person name="Fidler A.E."/>
            <person name="Prosdocimi F."/>
        </authorList>
    </citation>
    <scope>NUCLEOTIDE SEQUENCE [LARGE SCALE GENOMIC DNA]</scope>
</reference>
<dbReference type="OrthoDB" id="416454at2759"/>